<feature type="region of interest" description="Disordered" evidence="5">
    <location>
        <begin position="179"/>
        <end position="202"/>
    </location>
</feature>
<sequence>MTEPLKALRLVEAMLFASPTPLTEAAIAERLPDGADVPELIDALVEQYRHRGVTLMPVAGGWAFRTALDLAPLLRDAGHIVRRLTRAALETLSIIAYHQPVTRPEIEAVRGVAVAKGTLDTLLEAGWIAPGRRRQAPGRPLTWVTTQAFLDHFGLAGLEDLPSVEELKASGLLDTRPAMAVLPGGTLSGEDGPERPEDEDRE</sequence>
<dbReference type="AlphaFoldDB" id="A0A0A0CZZ0"/>
<keyword evidence="2" id="KW-0132">Cell division</keyword>
<keyword evidence="4" id="KW-0131">Cell cycle</keyword>
<name>A0A0A0CZZ0_9PROT</name>
<keyword evidence="1" id="KW-0963">Cytoplasm</keyword>
<proteinExistence type="predicted"/>
<evidence type="ECO:0000256" key="4">
    <source>
        <dbReference type="ARBA" id="ARBA00023306"/>
    </source>
</evidence>
<dbReference type="EMBL" id="JANX01000539">
    <property type="protein sequence ID" value="KGM31329.1"/>
    <property type="molecule type" value="Genomic_DNA"/>
</dbReference>
<evidence type="ECO:0000313" key="6">
    <source>
        <dbReference type="EMBL" id="KGM31329.1"/>
    </source>
</evidence>
<evidence type="ECO:0000256" key="3">
    <source>
        <dbReference type="ARBA" id="ARBA00022829"/>
    </source>
</evidence>
<protein>
    <submittedName>
        <fullName evidence="6">Segregation and condensation protein B</fullName>
    </submittedName>
</protein>
<dbReference type="OrthoDB" id="9806226at2"/>
<evidence type="ECO:0000256" key="2">
    <source>
        <dbReference type="ARBA" id="ARBA00022618"/>
    </source>
</evidence>
<accession>A0A0A0CZZ0</accession>
<dbReference type="GO" id="GO:0051301">
    <property type="term" value="P:cell division"/>
    <property type="evidence" value="ECO:0007669"/>
    <property type="project" value="UniProtKB-KW"/>
</dbReference>
<evidence type="ECO:0000256" key="1">
    <source>
        <dbReference type="ARBA" id="ARBA00022490"/>
    </source>
</evidence>
<dbReference type="Pfam" id="PF04079">
    <property type="entry name" value="SMC_ScpB"/>
    <property type="match status" value="1"/>
</dbReference>
<dbReference type="PIRSF" id="PIRSF019345">
    <property type="entry name" value="ScpB"/>
    <property type="match status" value="1"/>
</dbReference>
<comment type="caution">
    <text evidence="6">The sequence shown here is derived from an EMBL/GenBank/DDBJ whole genome shotgun (WGS) entry which is preliminary data.</text>
</comment>
<reference evidence="6 7" key="1">
    <citation type="submission" date="2014-01" db="EMBL/GenBank/DDBJ databases">
        <title>Genome sequence determination for a cystic fibrosis isolate, Inquilinus limosus.</title>
        <authorList>
            <person name="Pino M."/>
            <person name="Di Conza J."/>
            <person name="Gutkind G."/>
        </authorList>
    </citation>
    <scope>NUCLEOTIDE SEQUENCE [LARGE SCALE GENOMIC DNA]</scope>
    <source>
        <strain evidence="6 7">MP06</strain>
    </source>
</reference>
<dbReference type="PANTHER" id="PTHR34298">
    <property type="entry name" value="SEGREGATION AND CONDENSATION PROTEIN B"/>
    <property type="match status" value="1"/>
</dbReference>
<dbReference type="GO" id="GO:0051304">
    <property type="term" value="P:chromosome separation"/>
    <property type="evidence" value="ECO:0007669"/>
    <property type="project" value="InterPro"/>
</dbReference>
<dbReference type="InterPro" id="IPR036390">
    <property type="entry name" value="WH_DNA-bd_sf"/>
</dbReference>
<evidence type="ECO:0000256" key="5">
    <source>
        <dbReference type="SAM" id="MobiDB-lite"/>
    </source>
</evidence>
<dbReference type="InterPro" id="IPR036388">
    <property type="entry name" value="WH-like_DNA-bd_sf"/>
</dbReference>
<gene>
    <name evidence="6" type="ORF">P409_27835</name>
</gene>
<dbReference type="SUPFAM" id="SSF46785">
    <property type="entry name" value="Winged helix' DNA-binding domain"/>
    <property type="match status" value="2"/>
</dbReference>
<dbReference type="PANTHER" id="PTHR34298:SF2">
    <property type="entry name" value="SEGREGATION AND CONDENSATION PROTEIN B"/>
    <property type="match status" value="1"/>
</dbReference>
<dbReference type="Proteomes" id="UP000029995">
    <property type="component" value="Unassembled WGS sequence"/>
</dbReference>
<organism evidence="6 7">
    <name type="scientific">Inquilinus limosus MP06</name>
    <dbReference type="NCBI Taxonomy" id="1398085"/>
    <lineage>
        <taxon>Bacteria</taxon>
        <taxon>Pseudomonadati</taxon>
        <taxon>Pseudomonadota</taxon>
        <taxon>Alphaproteobacteria</taxon>
        <taxon>Rhodospirillales</taxon>
        <taxon>Rhodospirillaceae</taxon>
        <taxon>Inquilinus</taxon>
    </lineage>
</organism>
<dbReference type="Gene3D" id="1.10.10.10">
    <property type="entry name" value="Winged helix-like DNA-binding domain superfamily/Winged helix DNA-binding domain"/>
    <property type="match status" value="2"/>
</dbReference>
<dbReference type="InterPro" id="IPR005234">
    <property type="entry name" value="ScpB_csome_segregation"/>
</dbReference>
<evidence type="ECO:0000313" key="7">
    <source>
        <dbReference type="Proteomes" id="UP000029995"/>
    </source>
</evidence>
<dbReference type="RefSeq" id="WP_034846070.1">
    <property type="nucleotide sequence ID" value="NZ_JANX01000539.1"/>
</dbReference>
<keyword evidence="3" id="KW-0159">Chromosome partition</keyword>